<comment type="caution">
    <text evidence="2">The sequence shown here is derived from an EMBL/GenBank/DDBJ whole genome shotgun (WGS) entry which is preliminary data.</text>
</comment>
<protein>
    <submittedName>
        <fullName evidence="2">N-acetylgalactosamine 6-sulfatase</fullName>
    </submittedName>
</protein>
<accession>A0A4D9DIL8</accession>
<keyword evidence="3" id="KW-1185">Reference proteome</keyword>
<reference evidence="2 3" key="2">
    <citation type="submission" date="2019-04" db="EMBL/GenBank/DDBJ databases">
        <title>The genome sequence of big-headed turtle.</title>
        <authorList>
            <person name="Gong S."/>
        </authorList>
    </citation>
    <scope>NUCLEOTIDE SEQUENCE [LARGE SCALE GENOMIC DNA]</scope>
    <source>
        <strain evidence="2">DO16091913</strain>
        <tissue evidence="2">Muscle</tissue>
    </source>
</reference>
<dbReference type="AlphaFoldDB" id="A0A4D9DIL8"/>
<sequence>MKYNLKLMVPYVVLGNIILRLTAIMFAKDRKFSHILYTAKMHVMESNETCLKATEILTVKVFCALMVSLPITGHHPSMKICIWKLHLNVFSSYILYRLKQAGFSLC</sequence>
<evidence type="ECO:0000256" key="1">
    <source>
        <dbReference type="SAM" id="Phobius"/>
    </source>
</evidence>
<organism evidence="2 3">
    <name type="scientific">Platysternon megacephalum</name>
    <name type="common">big-headed turtle</name>
    <dbReference type="NCBI Taxonomy" id="55544"/>
    <lineage>
        <taxon>Eukaryota</taxon>
        <taxon>Metazoa</taxon>
        <taxon>Chordata</taxon>
        <taxon>Craniata</taxon>
        <taxon>Vertebrata</taxon>
        <taxon>Euteleostomi</taxon>
        <taxon>Archelosauria</taxon>
        <taxon>Testudinata</taxon>
        <taxon>Testudines</taxon>
        <taxon>Cryptodira</taxon>
        <taxon>Durocryptodira</taxon>
        <taxon>Testudinoidea</taxon>
        <taxon>Platysternidae</taxon>
        <taxon>Platysternon</taxon>
    </lineage>
</organism>
<name>A0A4D9DIL8_9SAUR</name>
<reference evidence="2 3" key="1">
    <citation type="submission" date="2019-04" db="EMBL/GenBank/DDBJ databases">
        <title>Draft genome of the big-headed turtle Platysternon megacephalum.</title>
        <authorList>
            <person name="Gong S."/>
        </authorList>
    </citation>
    <scope>NUCLEOTIDE SEQUENCE [LARGE SCALE GENOMIC DNA]</scope>
    <source>
        <strain evidence="2">DO16091913</strain>
        <tissue evidence="2">Muscle</tissue>
    </source>
</reference>
<dbReference type="EMBL" id="QXTE01000535">
    <property type="protein sequence ID" value="TFJ97094.1"/>
    <property type="molecule type" value="Genomic_DNA"/>
</dbReference>
<evidence type="ECO:0000313" key="2">
    <source>
        <dbReference type="EMBL" id="TFJ97094.1"/>
    </source>
</evidence>
<proteinExistence type="predicted"/>
<gene>
    <name evidence="2" type="ORF">DR999_PMT21084</name>
</gene>
<keyword evidence="1" id="KW-0472">Membrane</keyword>
<evidence type="ECO:0000313" key="3">
    <source>
        <dbReference type="Proteomes" id="UP000297703"/>
    </source>
</evidence>
<feature type="transmembrane region" description="Helical" evidence="1">
    <location>
        <begin position="6"/>
        <end position="27"/>
    </location>
</feature>
<dbReference type="Proteomes" id="UP000297703">
    <property type="component" value="Unassembled WGS sequence"/>
</dbReference>
<keyword evidence="1" id="KW-0812">Transmembrane</keyword>
<keyword evidence="1" id="KW-1133">Transmembrane helix</keyword>